<organism evidence="3 4">
    <name type="scientific">Fusarium tricinctum</name>
    <dbReference type="NCBI Taxonomy" id="61284"/>
    <lineage>
        <taxon>Eukaryota</taxon>
        <taxon>Fungi</taxon>
        <taxon>Dikarya</taxon>
        <taxon>Ascomycota</taxon>
        <taxon>Pezizomycotina</taxon>
        <taxon>Sordariomycetes</taxon>
        <taxon>Hypocreomycetidae</taxon>
        <taxon>Hypocreales</taxon>
        <taxon>Nectriaceae</taxon>
        <taxon>Fusarium</taxon>
        <taxon>Fusarium tricinctum species complex</taxon>
    </lineage>
</organism>
<evidence type="ECO:0000313" key="3">
    <source>
        <dbReference type="EMBL" id="KAH7256688.1"/>
    </source>
</evidence>
<sequence length="99" mass="10921">MGSFFRSLSLFLVILYTLGISLAREASLFNVLRILITFATGSFSAGSFVATHLDKHRPPLVPATTLGLLPTLNLLLRVNAKLWPRLPLSLRRSQPPTGY</sequence>
<evidence type="ECO:0000313" key="4">
    <source>
        <dbReference type="Proteomes" id="UP000813427"/>
    </source>
</evidence>
<keyword evidence="2" id="KW-0732">Signal</keyword>
<reference evidence="3" key="1">
    <citation type="journal article" date="2021" name="Nat. Commun.">
        <title>Genetic determinants of endophytism in the Arabidopsis root mycobiome.</title>
        <authorList>
            <person name="Mesny F."/>
            <person name="Miyauchi S."/>
            <person name="Thiergart T."/>
            <person name="Pickel B."/>
            <person name="Atanasova L."/>
            <person name="Karlsson M."/>
            <person name="Huettel B."/>
            <person name="Barry K.W."/>
            <person name="Haridas S."/>
            <person name="Chen C."/>
            <person name="Bauer D."/>
            <person name="Andreopoulos W."/>
            <person name="Pangilinan J."/>
            <person name="LaButti K."/>
            <person name="Riley R."/>
            <person name="Lipzen A."/>
            <person name="Clum A."/>
            <person name="Drula E."/>
            <person name="Henrissat B."/>
            <person name="Kohler A."/>
            <person name="Grigoriev I.V."/>
            <person name="Martin F.M."/>
            <person name="Hacquard S."/>
        </authorList>
    </citation>
    <scope>NUCLEOTIDE SEQUENCE</scope>
    <source>
        <strain evidence="3">MPI-SDFR-AT-0068</strain>
    </source>
</reference>
<keyword evidence="1" id="KW-0472">Membrane</keyword>
<keyword evidence="1" id="KW-0812">Transmembrane</keyword>
<evidence type="ECO:0000256" key="1">
    <source>
        <dbReference type="SAM" id="Phobius"/>
    </source>
</evidence>
<comment type="caution">
    <text evidence="3">The sequence shown here is derived from an EMBL/GenBank/DDBJ whole genome shotgun (WGS) entry which is preliminary data.</text>
</comment>
<dbReference type="AlphaFoldDB" id="A0A8K0S857"/>
<keyword evidence="1" id="KW-1133">Transmembrane helix</keyword>
<gene>
    <name evidence="3" type="ORF">BKA59DRAFT_468178</name>
</gene>
<feature type="transmembrane region" description="Helical" evidence="1">
    <location>
        <begin position="33"/>
        <end position="53"/>
    </location>
</feature>
<proteinExistence type="predicted"/>
<accession>A0A8K0S857</accession>
<dbReference type="EMBL" id="JAGPXF010000002">
    <property type="protein sequence ID" value="KAH7256688.1"/>
    <property type="molecule type" value="Genomic_DNA"/>
</dbReference>
<protein>
    <submittedName>
        <fullName evidence="3">Uncharacterized protein</fullName>
    </submittedName>
</protein>
<dbReference type="Proteomes" id="UP000813427">
    <property type="component" value="Unassembled WGS sequence"/>
</dbReference>
<keyword evidence="4" id="KW-1185">Reference proteome</keyword>
<feature type="chain" id="PRO_5035450048" evidence="2">
    <location>
        <begin position="24"/>
        <end position="99"/>
    </location>
</feature>
<feature type="signal peptide" evidence="2">
    <location>
        <begin position="1"/>
        <end position="23"/>
    </location>
</feature>
<name>A0A8K0S857_9HYPO</name>
<evidence type="ECO:0000256" key="2">
    <source>
        <dbReference type="SAM" id="SignalP"/>
    </source>
</evidence>